<dbReference type="GO" id="GO:0004857">
    <property type="term" value="F:enzyme inhibitor activity"/>
    <property type="evidence" value="ECO:0007669"/>
    <property type="project" value="InterPro"/>
</dbReference>
<dbReference type="InterPro" id="IPR009057">
    <property type="entry name" value="Homeodomain-like_sf"/>
</dbReference>
<feature type="domain" description="Myb-like" evidence="4">
    <location>
        <begin position="12"/>
        <end position="45"/>
    </location>
</feature>
<dbReference type="InterPro" id="IPR006501">
    <property type="entry name" value="Pectinesterase_inhib_dom"/>
</dbReference>
<dbReference type="NCBIfam" id="TIGR01614">
    <property type="entry name" value="PME_inhib"/>
    <property type="match status" value="1"/>
</dbReference>
<dbReference type="AlphaFoldDB" id="A0AAN8YU97"/>
<dbReference type="Gene3D" id="1.20.140.40">
    <property type="entry name" value="Invertase/pectin methylesterase inhibitor family protein"/>
    <property type="match status" value="1"/>
</dbReference>
<dbReference type="Pfam" id="PF04043">
    <property type="entry name" value="PMEI"/>
    <property type="match status" value="1"/>
</dbReference>
<dbReference type="Proteomes" id="UP001370490">
    <property type="component" value="Unassembled WGS sequence"/>
</dbReference>
<dbReference type="PANTHER" id="PTHR35357:SF8">
    <property type="entry name" value="OS01G0111000 PROTEIN"/>
    <property type="match status" value="1"/>
</dbReference>
<evidence type="ECO:0000259" key="4">
    <source>
        <dbReference type="PROSITE" id="PS50090"/>
    </source>
</evidence>
<proteinExistence type="inferred from homology"/>
<comment type="caution">
    <text evidence="5">The sequence shown here is derived from an EMBL/GenBank/DDBJ whole genome shotgun (WGS) entry which is preliminary data.</text>
</comment>
<gene>
    <name evidence="5" type="ORF">RJ641_022473</name>
</gene>
<reference evidence="5 6" key="1">
    <citation type="submission" date="2023-12" db="EMBL/GenBank/DDBJ databases">
        <title>A high-quality genome assembly for Dillenia turbinata (Dilleniales).</title>
        <authorList>
            <person name="Chanderbali A."/>
        </authorList>
    </citation>
    <scope>NUCLEOTIDE SEQUENCE [LARGE SCALE GENOMIC DNA]</scope>
    <source>
        <strain evidence="5">LSX21</strain>
        <tissue evidence="5">Leaf</tissue>
    </source>
</reference>
<organism evidence="5 6">
    <name type="scientific">Dillenia turbinata</name>
    <dbReference type="NCBI Taxonomy" id="194707"/>
    <lineage>
        <taxon>Eukaryota</taxon>
        <taxon>Viridiplantae</taxon>
        <taxon>Streptophyta</taxon>
        <taxon>Embryophyta</taxon>
        <taxon>Tracheophyta</taxon>
        <taxon>Spermatophyta</taxon>
        <taxon>Magnoliopsida</taxon>
        <taxon>eudicotyledons</taxon>
        <taxon>Gunneridae</taxon>
        <taxon>Pentapetalae</taxon>
        <taxon>Dilleniales</taxon>
        <taxon>Dilleniaceae</taxon>
        <taxon>Dillenia</taxon>
    </lineage>
</organism>
<dbReference type="Pfam" id="PF00249">
    <property type="entry name" value="Myb_DNA-binding"/>
    <property type="match status" value="1"/>
</dbReference>
<dbReference type="EMBL" id="JBAMMX010000027">
    <property type="protein sequence ID" value="KAK6912872.1"/>
    <property type="molecule type" value="Genomic_DNA"/>
</dbReference>
<dbReference type="PANTHER" id="PTHR35357">
    <property type="entry name" value="OS02G0537100 PROTEIN"/>
    <property type="match status" value="1"/>
</dbReference>
<accession>A0AAN8YU97</accession>
<evidence type="ECO:0000313" key="6">
    <source>
        <dbReference type="Proteomes" id="UP001370490"/>
    </source>
</evidence>
<evidence type="ECO:0000256" key="2">
    <source>
        <dbReference type="ARBA" id="ARBA00023157"/>
    </source>
</evidence>
<dbReference type="SUPFAM" id="SSF101148">
    <property type="entry name" value="Plant invertase/pectin methylesterase inhibitor"/>
    <property type="match status" value="1"/>
</dbReference>
<sequence>MARSPCCSREKLEGLKIGAWTAQEDEQLDDYVMKHGEGRWNQVAKAADINIIYQVCKAYAGDRSAPFKSCVAIFKSDPKSVKAGTVYALGVTSIEHLIAKGTLINSKISDIQKDPRTTPIVKEALQHCSSTFTSAEKFLKKGLKGYLSKQYEEIYAELETITLDVQYCRDEFVNRNLTYPLEKLHSVFVELADIASANVDLVKNE</sequence>
<keyword evidence="6" id="KW-1185">Reference proteome</keyword>
<keyword evidence="2" id="KW-1015">Disulfide bond</keyword>
<evidence type="ECO:0000313" key="5">
    <source>
        <dbReference type="EMBL" id="KAK6912872.1"/>
    </source>
</evidence>
<evidence type="ECO:0000256" key="3">
    <source>
        <dbReference type="ARBA" id="ARBA00038471"/>
    </source>
</evidence>
<dbReference type="SMART" id="SM00856">
    <property type="entry name" value="PMEI"/>
    <property type="match status" value="1"/>
</dbReference>
<name>A0AAN8YU97_9MAGN</name>
<dbReference type="Gene3D" id="1.10.10.60">
    <property type="entry name" value="Homeodomain-like"/>
    <property type="match status" value="1"/>
</dbReference>
<keyword evidence="1" id="KW-0732">Signal</keyword>
<comment type="similarity">
    <text evidence="3">Belongs to the PMEI family.</text>
</comment>
<dbReference type="PROSITE" id="PS50090">
    <property type="entry name" value="MYB_LIKE"/>
    <property type="match status" value="1"/>
</dbReference>
<evidence type="ECO:0000256" key="1">
    <source>
        <dbReference type="ARBA" id="ARBA00022729"/>
    </source>
</evidence>
<dbReference type="CDD" id="cd00167">
    <property type="entry name" value="SANT"/>
    <property type="match status" value="1"/>
</dbReference>
<dbReference type="InterPro" id="IPR001005">
    <property type="entry name" value="SANT/Myb"/>
</dbReference>
<dbReference type="InterPro" id="IPR035513">
    <property type="entry name" value="Invertase/methylesterase_inhib"/>
</dbReference>
<protein>
    <submittedName>
        <fullName evidence="5">Pectinesterase inhibitor domain</fullName>
    </submittedName>
</protein>
<dbReference type="SUPFAM" id="SSF46689">
    <property type="entry name" value="Homeodomain-like"/>
    <property type="match status" value="1"/>
</dbReference>